<dbReference type="RefSeq" id="WP_078365841.1">
    <property type="nucleotide sequence ID" value="NZ_MTJN01000002.1"/>
</dbReference>
<dbReference type="PANTHER" id="PTHR43685:SF11">
    <property type="entry name" value="GLYCOSYLTRANSFERASE TAGX-RELATED"/>
    <property type="match status" value="1"/>
</dbReference>
<dbReference type="PANTHER" id="PTHR43685">
    <property type="entry name" value="GLYCOSYLTRANSFERASE"/>
    <property type="match status" value="1"/>
</dbReference>
<dbReference type="InterPro" id="IPR050834">
    <property type="entry name" value="Glycosyltransf_2"/>
</dbReference>
<dbReference type="InterPro" id="IPR001173">
    <property type="entry name" value="Glyco_trans_2-like"/>
</dbReference>
<dbReference type="InterPro" id="IPR029044">
    <property type="entry name" value="Nucleotide-diphossugar_trans"/>
</dbReference>
<dbReference type="OrthoDB" id="9785185at2"/>
<dbReference type="CDD" id="cd00761">
    <property type="entry name" value="Glyco_tranf_GTA_type"/>
    <property type="match status" value="1"/>
</dbReference>
<feature type="domain" description="Glycosyltransferase 2-like" evidence="1">
    <location>
        <begin position="5"/>
        <end position="137"/>
    </location>
</feature>
<comment type="caution">
    <text evidence="2">The sequence shown here is derived from an EMBL/GenBank/DDBJ whole genome shotgun (WGS) entry which is preliminary data.</text>
</comment>
<gene>
    <name evidence="2" type="ORF">RF819_15725</name>
</gene>
<organism evidence="2 3">
    <name type="scientific">Rhodoferax fermentans</name>
    <dbReference type="NCBI Taxonomy" id="28066"/>
    <lineage>
        <taxon>Bacteria</taxon>
        <taxon>Pseudomonadati</taxon>
        <taxon>Pseudomonadota</taxon>
        <taxon>Betaproteobacteria</taxon>
        <taxon>Burkholderiales</taxon>
        <taxon>Comamonadaceae</taxon>
        <taxon>Rhodoferax</taxon>
    </lineage>
</organism>
<evidence type="ECO:0000313" key="3">
    <source>
        <dbReference type="Proteomes" id="UP000190750"/>
    </source>
</evidence>
<dbReference type="Pfam" id="PF00535">
    <property type="entry name" value="Glycos_transf_2"/>
    <property type="match status" value="1"/>
</dbReference>
<dbReference type="STRING" id="28066.RF819_15725"/>
<reference evidence="2 3" key="1">
    <citation type="submission" date="2017-01" db="EMBL/GenBank/DDBJ databases">
        <title>Genome sequencing of Rhodoferax fermentans JCM 7819.</title>
        <authorList>
            <person name="Kim Y.J."/>
            <person name="Farh M.E.-A."/>
            <person name="Yang D.-C."/>
        </authorList>
    </citation>
    <scope>NUCLEOTIDE SEQUENCE [LARGE SCALE GENOMIC DNA]</scope>
    <source>
        <strain evidence="2 3">JCM 7819</strain>
    </source>
</reference>
<dbReference type="EMBL" id="MTJN01000002">
    <property type="protein sequence ID" value="OOV07976.1"/>
    <property type="molecule type" value="Genomic_DNA"/>
</dbReference>
<evidence type="ECO:0000259" key="1">
    <source>
        <dbReference type="Pfam" id="PF00535"/>
    </source>
</evidence>
<dbReference type="AlphaFoldDB" id="A0A1T1AV33"/>
<accession>A0A1T1AV33</accession>
<keyword evidence="3" id="KW-1185">Reference proteome</keyword>
<dbReference type="Proteomes" id="UP000190750">
    <property type="component" value="Unassembled WGS sequence"/>
</dbReference>
<proteinExistence type="predicted"/>
<dbReference type="SUPFAM" id="SSF53448">
    <property type="entry name" value="Nucleotide-diphospho-sugar transferases"/>
    <property type="match status" value="1"/>
</dbReference>
<evidence type="ECO:0000313" key="2">
    <source>
        <dbReference type="EMBL" id="OOV07976.1"/>
    </source>
</evidence>
<sequence>MKELTIGIPTYNGAPHIREAIDSIIFQIPSYPNNTVDILISDNASTDTTREIVSEYLKKYPKIIQYRRNEVNLGFDKNVDLLFKEAQGDYVWLLGDDDALYNNSINHILDLIKRNKKLGVIQANFDKYDEKLEKVIEEVKFSKDLYCANADTFLYNCKGRWGAIASLIIKKNTWNSLNLNDAFGTQTIFGYGLFKILLLSDSYIVKKPLIKVRDGSQKAVKNGDGDTRITIALSSGTLYKNMPKMGYSKSITKWHLNADRNYAYESIPIAKLWGIKDKKTIIKKLIEIHNSPILWLKWIPTILLPDFLYRSFYFIRKKISKKAKPIEKKIKTFIKKSSDSC</sequence>
<protein>
    <recommendedName>
        <fullName evidence="1">Glycosyltransferase 2-like domain-containing protein</fullName>
    </recommendedName>
</protein>
<dbReference type="Gene3D" id="3.90.550.10">
    <property type="entry name" value="Spore Coat Polysaccharide Biosynthesis Protein SpsA, Chain A"/>
    <property type="match status" value="1"/>
</dbReference>
<name>A0A1T1AV33_RHOFE</name>